<comment type="similarity">
    <text evidence="1">Belongs to the LytR/CpsA/Psr (LCP) family.</text>
</comment>
<evidence type="ECO:0000256" key="3">
    <source>
        <dbReference type="SAM" id="Phobius"/>
    </source>
</evidence>
<evidence type="ECO:0000259" key="5">
    <source>
        <dbReference type="Pfam" id="PF13399"/>
    </source>
</evidence>
<feature type="region of interest" description="Disordered" evidence="2">
    <location>
        <begin position="334"/>
        <end position="364"/>
    </location>
</feature>
<name>A0ABX8BVS5_9ACTN</name>
<organism evidence="6 7">
    <name type="scientific">Nocardiopsis changdeensis</name>
    <dbReference type="NCBI Taxonomy" id="2831969"/>
    <lineage>
        <taxon>Bacteria</taxon>
        <taxon>Bacillati</taxon>
        <taxon>Actinomycetota</taxon>
        <taxon>Actinomycetes</taxon>
        <taxon>Streptosporangiales</taxon>
        <taxon>Nocardiopsidaceae</taxon>
        <taxon>Nocardiopsis</taxon>
    </lineage>
</organism>
<keyword evidence="3" id="KW-0812">Transmembrane</keyword>
<keyword evidence="3" id="KW-1133">Transmembrane helix</keyword>
<accession>A0ABX8BVS5</accession>
<dbReference type="Gene3D" id="3.30.70.2390">
    <property type="match status" value="1"/>
</dbReference>
<evidence type="ECO:0000313" key="7">
    <source>
        <dbReference type="Proteomes" id="UP000676079"/>
    </source>
</evidence>
<dbReference type="EMBL" id="CP074133">
    <property type="protein sequence ID" value="QUX24443.1"/>
    <property type="molecule type" value="Genomic_DNA"/>
</dbReference>
<evidence type="ECO:0000259" key="4">
    <source>
        <dbReference type="Pfam" id="PF03816"/>
    </source>
</evidence>
<proteinExistence type="inferred from homology"/>
<feature type="transmembrane region" description="Helical" evidence="3">
    <location>
        <begin position="21"/>
        <end position="44"/>
    </location>
</feature>
<sequence>MAGKRSAPRPAGFLDAVRLSTGQWVACAVTALSIVGSLGGYLWYQGIANNITTAQVDTDEWDRPTSVEGVMNLLVIGSDVRSGENANYGEAEGERPDMMLIASINVDRGAVTMVNLPRDLVVDLPGCEAVEGYEGMAPQSGMINSAMTFGGVGCQWNAVEQVTGVHLDHFVMMDFTGFKDMVDAVGGVQMCIPAPIDDPKAHLTLEAGEQTLDGEQSLGYVRSRYGQGDGSDLSRIERQQQFMGAMLRQVLSSEVMTSPLAITNFLNAVTESVTADDGFTVDTMTDIAISMREVDLNRIQFVTVPNGQHPADPNRLALSQPAASELFTAINSGADLSGGAEEEEDEGEGDEGADDAESGPTPADISLDVLNGTGIEGLAGQVAERLTTDGYTVNATGNPQVRVPAVTTVYYAPGQEAAAELLAGSLETAVTEEAAGLTGTLELVLGPDWTGFKGDEEEAAPEISVTEDLGGITAEEKPESAC</sequence>
<reference evidence="6 7" key="1">
    <citation type="submission" date="2021-05" db="EMBL/GenBank/DDBJ databases">
        <title>Direct Submission.</title>
        <authorList>
            <person name="Li K."/>
            <person name="Gao J."/>
        </authorList>
    </citation>
    <scope>NUCLEOTIDE SEQUENCE [LARGE SCALE GENOMIC DNA]</scope>
    <source>
        <strain evidence="6 7">Mg02</strain>
    </source>
</reference>
<evidence type="ECO:0000256" key="1">
    <source>
        <dbReference type="ARBA" id="ARBA00006068"/>
    </source>
</evidence>
<dbReference type="PANTHER" id="PTHR33392:SF6">
    <property type="entry name" value="POLYISOPRENYL-TEICHOIC ACID--PEPTIDOGLYCAN TEICHOIC ACID TRANSFERASE TAGU"/>
    <property type="match status" value="1"/>
</dbReference>
<gene>
    <name evidence="6" type="ORF">KGD84_09295</name>
</gene>
<dbReference type="Pfam" id="PF13399">
    <property type="entry name" value="LytR_C"/>
    <property type="match status" value="1"/>
</dbReference>
<dbReference type="Pfam" id="PF03816">
    <property type="entry name" value="LytR_cpsA_psr"/>
    <property type="match status" value="1"/>
</dbReference>
<protein>
    <submittedName>
        <fullName evidence="6">LCP family protein</fullName>
    </submittedName>
</protein>
<dbReference type="Proteomes" id="UP000676079">
    <property type="component" value="Chromosome"/>
</dbReference>
<keyword evidence="7" id="KW-1185">Reference proteome</keyword>
<evidence type="ECO:0000256" key="2">
    <source>
        <dbReference type="SAM" id="MobiDB-lite"/>
    </source>
</evidence>
<feature type="domain" description="Cell envelope-related transcriptional attenuator" evidence="4">
    <location>
        <begin position="95"/>
        <end position="251"/>
    </location>
</feature>
<feature type="compositionally biased region" description="Acidic residues" evidence="2">
    <location>
        <begin position="340"/>
        <end position="357"/>
    </location>
</feature>
<evidence type="ECO:0000313" key="6">
    <source>
        <dbReference type="EMBL" id="QUX24443.1"/>
    </source>
</evidence>
<dbReference type="InterPro" id="IPR004474">
    <property type="entry name" value="LytR_CpsA_psr"/>
</dbReference>
<dbReference type="RefSeq" id="WP_220559862.1">
    <property type="nucleotide sequence ID" value="NZ_CP074133.1"/>
</dbReference>
<dbReference type="NCBIfam" id="TIGR00350">
    <property type="entry name" value="lytR_cpsA_psr"/>
    <property type="match status" value="1"/>
</dbReference>
<feature type="domain" description="LytR/CpsA/Psr regulator C-terminal" evidence="5">
    <location>
        <begin position="364"/>
        <end position="449"/>
    </location>
</feature>
<dbReference type="InterPro" id="IPR050922">
    <property type="entry name" value="LytR/CpsA/Psr_CW_biosynth"/>
</dbReference>
<dbReference type="InterPro" id="IPR027381">
    <property type="entry name" value="LytR/CpsA/Psr_C"/>
</dbReference>
<dbReference type="Gene3D" id="3.40.630.190">
    <property type="entry name" value="LCP protein"/>
    <property type="match status" value="1"/>
</dbReference>
<dbReference type="PANTHER" id="PTHR33392">
    <property type="entry name" value="POLYISOPRENYL-TEICHOIC ACID--PEPTIDOGLYCAN TEICHOIC ACID TRANSFERASE TAGU"/>
    <property type="match status" value="1"/>
</dbReference>
<keyword evidence="3" id="KW-0472">Membrane</keyword>